<reference evidence="4" key="1">
    <citation type="submission" date="2021-02" db="EMBL/GenBank/DDBJ databases">
        <authorList>
            <person name="Dougan E. K."/>
            <person name="Rhodes N."/>
            <person name="Thang M."/>
            <person name="Chan C."/>
        </authorList>
    </citation>
    <scope>NUCLEOTIDE SEQUENCE</scope>
</reference>
<feature type="non-terminal residue" evidence="4">
    <location>
        <position position="1"/>
    </location>
</feature>
<evidence type="ECO:0000256" key="2">
    <source>
        <dbReference type="SAM" id="MobiDB-lite"/>
    </source>
</evidence>
<proteinExistence type="predicted"/>
<evidence type="ECO:0000259" key="3">
    <source>
        <dbReference type="Pfam" id="PF00849"/>
    </source>
</evidence>
<dbReference type="InterPro" id="IPR006145">
    <property type="entry name" value="PsdUridine_synth_RsuA/RluA"/>
</dbReference>
<dbReference type="Gene3D" id="3.30.70.580">
    <property type="entry name" value="Pseudouridine synthase I, catalytic domain, N-terminal subdomain"/>
    <property type="match status" value="1"/>
</dbReference>
<dbReference type="GO" id="GO:0009982">
    <property type="term" value="F:pseudouridine synthase activity"/>
    <property type="evidence" value="ECO:0007669"/>
    <property type="project" value="InterPro"/>
</dbReference>
<dbReference type="Proteomes" id="UP000626109">
    <property type="component" value="Unassembled WGS sequence"/>
</dbReference>
<organism evidence="4 5">
    <name type="scientific">Polarella glacialis</name>
    <name type="common">Dinoflagellate</name>
    <dbReference type="NCBI Taxonomy" id="89957"/>
    <lineage>
        <taxon>Eukaryota</taxon>
        <taxon>Sar</taxon>
        <taxon>Alveolata</taxon>
        <taxon>Dinophyceae</taxon>
        <taxon>Suessiales</taxon>
        <taxon>Suessiaceae</taxon>
        <taxon>Polarella</taxon>
    </lineage>
</organism>
<feature type="domain" description="Pseudouridine synthase RsuA/RluA-like" evidence="3">
    <location>
        <begin position="47"/>
        <end position="129"/>
    </location>
</feature>
<name>A0A813LWJ9_POLGL</name>
<evidence type="ECO:0000313" key="5">
    <source>
        <dbReference type="Proteomes" id="UP000626109"/>
    </source>
</evidence>
<evidence type="ECO:0000256" key="1">
    <source>
        <dbReference type="ARBA" id="ARBA00023235"/>
    </source>
</evidence>
<dbReference type="GO" id="GO:0001522">
    <property type="term" value="P:pseudouridine synthesis"/>
    <property type="evidence" value="ECO:0007669"/>
    <property type="project" value="InterPro"/>
</dbReference>
<dbReference type="InterPro" id="IPR020103">
    <property type="entry name" value="PsdUridine_synth_cat_dom_sf"/>
</dbReference>
<comment type="caution">
    <text evidence="4">The sequence shown here is derived from an EMBL/GenBank/DDBJ whole genome shotgun (WGS) entry which is preliminary data.</text>
</comment>
<sequence length="252" mass="27515">MAPGDEPDRPQEDGVTAFAFFKPRPMITDLTKGGMGDVARKMCPSCPPKPVGQLDRCTTGLMIFTTNGRLTCHLNAHVAKSYRAWYEGWICSDGRCNGELTDVQLTDLLAGIELSRDDGRARFESVERCEGEEMDPVRLPSGELLRKFLYSAVVSIRCGKFHVVKRLFSSVGKGVVRLQRLSVAGLTLESLGLSEPGEFLELSSEQCELLWDRCPCRQGLPLGSKRDSSQIAPDEVSGPVGDGESGETTDGK</sequence>
<dbReference type="AlphaFoldDB" id="A0A813LWJ9"/>
<dbReference type="GO" id="GO:0003723">
    <property type="term" value="F:RNA binding"/>
    <property type="evidence" value="ECO:0007669"/>
    <property type="project" value="InterPro"/>
</dbReference>
<dbReference type="EMBL" id="CAJNNW010037334">
    <property type="protein sequence ID" value="CAE8740922.1"/>
    <property type="molecule type" value="Genomic_DNA"/>
</dbReference>
<keyword evidence="1" id="KW-0413">Isomerase</keyword>
<dbReference type="InterPro" id="IPR020094">
    <property type="entry name" value="TruA/RsuA/RluB/E/F_N"/>
</dbReference>
<dbReference type="Pfam" id="PF00849">
    <property type="entry name" value="PseudoU_synth_2"/>
    <property type="match status" value="1"/>
</dbReference>
<protein>
    <recommendedName>
        <fullName evidence="3">Pseudouridine synthase RsuA/RluA-like domain-containing protein</fullName>
    </recommendedName>
</protein>
<dbReference type="Gene3D" id="3.30.70.1560">
    <property type="entry name" value="Alpha-L RNA-binding motif"/>
    <property type="match status" value="1"/>
</dbReference>
<dbReference type="InterPro" id="IPR042092">
    <property type="entry name" value="PsdUridine_s_RsuA/RluB/E/F_cat"/>
</dbReference>
<feature type="region of interest" description="Disordered" evidence="2">
    <location>
        <begin position="222"/>
        <end position="252"/>
    </location>
</feature>
<accession>A0A813LWJ9</accession>
<dbReference type="SUPFAM" id="SSF55120">
    <property type="entry name" value="Pseudouridine synthase"/>
    <property type="match status" value="1"/>
</dbReference>
<gene>
    <name evidence="4" type="ORF">PGLA2088_LOCUS50230</name>
</gene>
<evidence type="ECO:0000313" key="4">
    <source>
        <dbReference type="EMBL" id="CAE8740922.1"/>
    </source>
</evidence>